<proteinExistence type="predicted"/>
<gene>
    <name evidence="1" type="ORF">S01H1_23878</name>
</gene>
<accession>X0TK97</accession>
<reference evidence="1" key="1">
    <citation type="journal article" date="2014" name="Front. Microbiol.">
        <title>High frequency of phylogenetically diverse reductive dehalogenase-homologous genes in deep subseafloor sedimentary metagenomes.</title>
        <authorList>
            <person name="Kawai M."/>
            <person name="Futagami T."/>
            <person name="Toyoda A."/>
            <person name="Takaki Y."/>
            <person name="Nishi S."/>
            <person name="Hori S."/>
            <person name="Arai W."/>
            <person name="Tsubouchi T."/>
            <person name="Morono Y."/>
            <person name="Uchiyama I."/>
            <person name="Ito T."/>
            <person name="Fujiyama A."/>
            <person name="Inagaki F."/>
            <person name="Takami H."/>
        </authorList>
    </citation>
    <scope>NUCLEOTIDE SEQUENCE</scope>
    <source>
        <strain evidence="1">Expedition CK06-06</strain>
    </source>
</reference>
<name>X0TK97_9ZZZZ</name>
<organism evidence="1">
    <name type="scientific">marine sediment metagenome</name>
    <dbReference type="NCBI Taxonomy" id="412755"/>
    <lineage>
        <taxon>unclassified sequences</taxon>
        <taxon>metagenomes</taxon>
        <taxon>ecological metagenomes</taxon>
    </lineage>
</organism>
<evidence type="ECO:0000313" key="1">
    <source>
        <dbReference type="EMBL" id="GAF88552.1"/>
    </source>
</evidence>
<protein>
    <submittedName>
        <fullName evidence="1">Uncharacterized protein</fullName>
    </submittedName>
</protein>
<comment type="caution">
    <text evidence="1">The sequence shown here is derived from an EMBL/GenBank/DDBJ whole genome shotgun (WGS) entry which is preliminary data.</text>
</comment>
<sequence>MLQFFRSNYQVEDAMSKEDFLRRLLDLSWEEKKILHVSCTASVQEALTGNRTSEDEIAASLNMDYFTYDERLHEILNKLGVYSD</sequence>
<dbReference type="AlphaFoldDB" id="X0TK97"/>
<feature type="non-terminal residue" evidence="1">
    <location>
        <position position="84"/>
    </location>
</feature>
<dbReference type="EMBL" id="BARS01013957">
    <property type="protein sequence ID" value="GAF88552.1"/>
    <property type="molecule type" value="Genomic_DNA"/>
</dbReference>